<evidence type="ECO:0000313" key="2">
    <source>
        <dbReference type="EMBL" id="MFH4978379.1"/>
    </source>
</evidence>
<dbReference type="InterPro" id="IPR000719">
    <property type="entry name" value="Prot_kinase_dom"/>
</dbReference>
<dbReference type="InterPro" id="IPR001245">
    <property type="entry name" value="Ser-Thr/Tyr_kinase_cat_dom"/>
</dbReference>
<accession>A0ABD6EM36</accession>
<feature type="domain" description="Protein kinase" evidence="1">
    <location>
        <begin position="1"/>
        <end position="85"/>
    </location>
</feature>
<sequence length="85" mass="9692">MLRFATEASDGMAYLHRQKCIHRDIAARNVLLSAKQEVKISDFGMSDDRLIVLNEKLEKVPSVTFTTQLSDIAFRYTEPFATDLL</sequence>
<reference evidence="2 3" key="1">
    <citation type="submission" date="2024-08" db="EMBL/GenBank/DDBJ databases">
        <title>Gnathostoma spinigerum genome.</title>
        <authorList>
            <person name="Gonzalez-Bertolin B."/>
            <person name="Monzon S."/>
            <person name="Zaballos A."/>
            <person name="Jimenez P."/>
            <person name="Dekumyoy P."/>
            <person name="Varona S."/>
            <person name="Cuesta I."/>
            <person name="Sumanam S."/>
            <person name="Adisakwattana P."/>
            <person name="Gasser R.B."/>
            <person name="Hernandez-Gonzalez A."/>
            <person name="Young N.D."/>
            <person name="Perteguer M.J."/>
        </authorList>
    </citation>
    <scope>NUCLEOTIDE SEQUENCE [LARGE SCALE GENOMIC DNA]</scope>
    <source>
        <strain evidence="2">AL3</strain>
        <tissue evidence="2">Liver</tissue>
    </source>
</reference>
<protein>
    <recommendedName>
        <fullName evidence="1">Protein kinase domain-containing protein</fullName>
    </recommendedName>
</protein>
<dbReference type="InterPro" id="IPR050122">
    <property type="entry name" value="RTK"/>
</dbReference>
<dbReference type="InterPro" id="IPR008266">
    <property type="entry name" value="Tyr_kinase_AS"/>
</dbReference>
<dbReference type="InterPro" id="IPR011009">
    <property type="entry name" value="Kinase-like_dom_sf"/>
</dbReference>
<gene>
    <name evidence="2" type="ORF">AB6A40_005088</name>
</gene>
<comment type="caution">
    <text evidence="2">The sequence shown here is derived from an EMBL/GenBank/DDBJ whole genome shotgun (WGS) entry which is preliminary data.</text>
</comment>
<dbReference type="Pfam" id="PF07714">
    <property type="entry name" value="PK_Tyr_Ser-Thr"/>
    <property type="match status" value="1"/>
</dbReference>
<proteinExistence type="predicted"/>
<evidence type="ECO:0000259" key="1">
    <source>
        <dbReference type="PROSITE" id="PS50011"/>
    </source>
</evidence>
<dbReference type="PROSITE" id="PS00109">
    <property type="entry name" value="PROTEIN_KINASE_TYR"/>
    <property type="match status" value="1"/>
</dbReference>
<dbReference type="Gene3D" id="1.10.510.10">
    <property type="entry name" value="Transferase(Phosphotransferase) domain 1"/>
    <property type="match status" value="1"/>
</dbReference>
<dbReference type="AlphaFoldDB" id="A0ABD6EM36"/>
<organism evidence="2 3">
    <name type="scientific">Gnathostoma spinigerum</name>
    <dbReference type="NCBI Taxonomy" id="75299"/>
    <lineage>
        <taxon>Eukaryota</taxon>
        <taxon>Metazoa</taxon>
        <taxon>Ecdysozoa</taxon>
        <taxon>Nematoda</taxon>
        <taxon>Chromadorea</taxon>
        <taxon>Rhabditida</taxon>
        <taxon>Spirurina</taxon>
        <taxon>Gnathostomatomorpha</taxon>
        <taxon>Gnathostomatoidea</taxon>
        <taxon>Gnathostomatidae</taxon>
        <taxon>Gnathostoma</taxon>
    </lineage>
</organism>
<dbReference type="PROSITE" id="PS50011">
    <property type="entry name" value="PROTEIN_KINASE_DOM"/>
    <property type="match status" value="1"/>
</dbReference>
<dbReference type="PANTHER" id="PTHR24416">
    <property type="entry name" value="TYROSINE-PROTEIN KINASE RECEPTOR"/>
    <property type="match status" value="1"/>
</dbReference>
<name>A0ABD6EM36_9BILA</name>
<evidence type="ECO:0000313" key="3">
    <source>
        <dbReference type="Proteomes" id="UP001608902"/>
    </source>
</evidence>
<dbReference type="Proteomes" id="UP001608902">
    <property type="component" value="Unassembled WGS sequence"/>
</dbReference>
<keyword evidence="3" id="KW-1185">Reference proteome</keyword>
<dbReference type="EMBL" id="JBGFUD010003148">
    <property type="protein sequence ID" value="MFH4978379.1"/>
    <property type="molecule type" value="Genomic_DNA"/>
</dbReference>
<dbReference type="PANTHER" id="PTHR24416:SF611">
    <property type="entry name" value="TYROSINE-PROTEIN KINASE TRANSMEMBRANE RECEPTOR ROR"/>
    <property type="match status" value="1"/>
</dbReference>
<dbReference type="SUPFAM" id="SSF56112">
    <property type="entry name" value="Protein kinase-like (PK-like)"/>
    <property type="match status" value="1"/>
</dbReference>